<dbReference type="InterPro" id="IPR041385">
    <property type="entry name" value="SH3_12"/>
</dbReference>
<dbReference type="EMBL" id="ML170192">
    <property type="protein sequence ID" value="TDL19946.1"/>
    <property type="molecule type" value="Genomic_DNA"/>
</dbReference>
<dbReference type="InterPro" id="IPR047008">
    <property type="entry name" value="XRN1_SH3_sf"/>
</dbReference>
<dbReference type="Pfam" id="PF18129">
    <property type="entry name" value="SH3_12"/>
    <property type="match status" value="1"/>
</dbReference>
<feature type="domain" description="5'-3' exoribonuclease 1 SH3-like" evidence="2">
    <location>
        <begin position="399"/>
        <end position="465"/>
    </location>
</feature>
<evidence type="ECO:0000313" key="5">
    <source>
        <dbReference type="EMBL" id="TDL19946.1"/>
    </source>
</evidence>
<dbReference type="Proteomes" id="UP000294933">
    <property type="component" value="Unassembled WGS sequence"/>
</dbReference>
<gene>
    <name evidence="5" type="ORF">BD410DRAFT_726523</name>
</gene>
<sequence length="648" mass="70910">MIVHIQNPFEGKKTETIAQQMVGKRTFIGWPFLREGMVIAVSDSLFKYEKVAFGDGKQTRVLSNPHAPQGIQHWKGKAERIESIYSKRMGVITGQVDVLLHVRPLKGECRHADRVDTGAFVKDYEGNDKEVEQAVQMAISDVASEDPRYVEKDAPPLNEEFPEGCKVFFLGEPAYGVAAQVSATDETTLSVILAFFPTEKAENDKFKGAVSSRVTGKYIPSFAVAEKLGMSGHALSKITSSFMVLSSDNQKTNLGLSLKFEAKALKVIGYSRKNDRYWEFSDTAIDLIREYKEKYPELFRKLGGPGDQMAKASEVFPDNPDAKLKEVKAWLNSKGVRDLEAVSLFCDQLDKGTVSEIEKLADEFRANKTSDGIKKAIVKGIPRQAILKPSHTVYRLQNQSFALGDRVVMVQDSGSVPLAVKGVVIGLNTNTMDVVWDVPFLSGTTLGDRCSPYRGSQVEFNTCLNLTRPQFVTSTDPKAEHKSPQNPAFRPRFGPHPSIQPAQGQAPAAGFRPAPNRGGPPMRIMTNPNRGRGGYPNGHQVWVNGNANGGHQQHPAQPRPQVDGTNNHAPAHRQVDGHTTQGDQPMQNRRGHPTRGAGPQNSTTGTARGGFYRGRGGFTPNLDRGRGSHPGRGFRGRGGQISSVAPAS</sequence>
<dbReference type="InterPro" id="IPR040992">
    <property type="entry name" value="XRN1_D1"/>
</dbReference>
<feature type="region of interest" description="Disordered" evidence="1">
    <location>
        <begin position="473"/>
        <end position="648"/>
    </location>
</feature>
<dbReference type="InterPro" id="IPR041106">
    <property type="entry name" value="XRN1_D2_D3"/>
</dbReference>
<feature type="compositionally biased region" description="Polar residues" evidence="1">
    <location>
        <begin position="543"/>
        <end position="555"/>
    </location>
</feature>
<name>A0A4Y7PY28_9AGAM</name>
<dbReference type="InterPro" id="IPR014722">
    <property type="entry name" value="Rib_uL2_dom2"/>
</dbReference>
<feature type="compositionally biased region" description="Polar residues" evidence="1">
    <location>
        <begin position="577"/>
        <end position="587"/>
    </location>
</feature>
<dbReference type="Pfam" id="PF18334">
    <property type="entry name" value="XRN1_D2_D3"/>
    <property type="match status" value="1"/>
</dbReference>
<dbReference type="AlphaFoldDB" id="A0A4Y7PY28"/>
<dbReference type="Pfam" id="PF18332">
    <property type="entry name" value="XRN1_D1"/>
    <property type="match status" value="1"/>
</dbReference>
<keyword evidence="6" id="KW-1185">Reference proteome</keyword>
<feature type="domain" description="Exoribonuclease Xrn1 D2/D3" evidence="4">
    <location>
        <begin position="156"/>
        <end position="379"/>
    </location>
</feature>
<dbReference type="Gene3D" id="2.30.30.30">
    <property type="match status" value="1"/>
</dbReference>
<dbReference type="Gene3D" id="2.170.260.40">
    <property type="match status" value="1"/>
</dbReference>
<evidence type="ECO:0000313" key="6">
    <source>
        <dbReference type="Proteomes" id="UP000294933"/>
    </source>
</evidence>
<evidence type="ECO:0000259" key="3">
    <source>
        <dbReference type="Pfam" id="PF18332"/>
    </source>
</evidence>
<dbReference type="OrthoDB" id="372487at2759"/>
<organism evidence="5 6">
    <name type="scientific">Rickenella mellea</name>
    <dbReference type="NCBI Taxonomy" id="50990"/>
    <lineage>
        <taxon>Eukaryota</taxon>
        <taxon>Fungi</taxon>
        <taxon>Dikarya</taxon>
        <taxon>Basidiomycota</taxon>
        <taxon>Agaricomycotina</taxon>
        <taxon>Agaricomycetes</taxon>
        <taxon>Hymenochaetales</taxon>
        <taxon>Rickenellaceae</taxon>
        <taxon>Rickenella</taxon>
    </lineage>
</organism>
<dbReference type="VEuPathDB" id="FungiDB:BD410DRAFT_726523"/>
<dbReference type="Gene3D" id="2.30.30.750">
    <property type="match status" value="1"/>
</dbReference>
<dbReference type="STRING" id="50990.A0A4Y7PY28"/>
<evidence type="ECO:0000259" key="4">
    <source>
        <dbReference type="Pfam" id="PF18334"/>
    </source>
</evidence>
<dbReference type="InterPro" id="IPR047007">
    <property type="entry name" value="XRN1_D1_sf"/>
</dbReference>
<feature type="compositionally biased region" description="Low complexity" evidence="1">
    <location>
        <begin position="500"/>
        <end position="515"/>
    </location>
</feature>
<feature type="domain" description="5'-3' exoribonuclease 1 D1" evidence="3">
    <location>
        <begin position="1"/>
        <end position="152"/>
    </location>
</feature>
<accession>A0A4Y7PY28</accession>
<reference evidence="5 6" key="1">
    <citation type="submission" date="2018-06" db="EMBL/GenBank/DDBJ databases">
        <title>A transcriptomic atlas of mushroom development highlights an independent origin of complex multicellularity.</title>
        <authorList>
            <consortium name="DOE Joint Genome Institute"/>
            <person name="Krizsan K."/>
            <person name="Almasi E."/>
            <person name="Merenyi Z."/>
            <person name="Sahu N."/>
            <person name="Viragh M."/>
            <person name="Koszo T."/>
            <person name="Mondo S."/>
            <person name="Kiss B."/>
            <person name="Balint B."/>
            <person name="Kues U."/>
            <person name="Barry K."/>
            <person name="Hegedus J.C."/>
            <person name="Henrissat B."/>
            <person name="Johnson J."/>
            <person name="Lipzen A."/>
            <person name="Ohm R."/>
            <person name="Nagy I."/>
            <person name="Pangilinan J."/>
            <person name="Yan J."/>
            <person name="Xiong Y."/>
            <person name="Grigoriev I.V."/>
            <person name="Hibbett D.S."/>
            <person name="Nagy L.G."/>
        </authorList>
    </citation>
    <scope>NUCLEOTIDE SEQUENCE [LARGE SCALE GENOMIC DNA]</scope>
    <source>
        <strain evidence="5 6">SZMC22713</strain>
    </source>
</reference>
<proteinExistence type="predicted"/>
<evidence type="ECO:0000259" key="2">
    <source>
        <dbReference type="Pfam" id="PF18129"/>
    </source>
</evidence>
<protein>
    <submittedName>
        <fullName evidence="5">Uncharacterized protein</fullName>
    </submittedName>
</protein>
<evidence type="ECO:0000256" key="1">
    <source>
        <dbReference type="SAM" id="MobiDB-lite"/>
    </source>
</evidence>
<feature type="compositionally biased region" description="Gly residues" evidence="1">
    <location>
        <begin position="607"/>
        <end position="617"/>
    </location>
</feature>